<dbReference type="EC" id="3.5.1.2" evidence="8"/>
<keyword evidence="10" id="KW-1185">Reference proteome</keyword>
<dbReference type="Proteomes" id="UP001296873">
    <property type="component" value="Unassembled WGS sequence"/>
</dbReference>
<dbReference type="Pfam" id="PF13507">
    <property type="entry name" value="GATase_5"/>
    <property type="match status" value="1"/>
</dbReference>
<dbReference type="RefSeq" id="WP_200341690.1">
    <property type="nucleotide sequence ID" value="NZ_NRRL01000046.1"/>
</dbReference>
<feature type="active site" description="Nucleophile" evidence="8">
    <location>
        <position position="86"/>
    </location>
</feature>
<keyword evidence="3 8" id="KW-0547">Nucleotide-binding</keyword>
<feature type="active site" evidence="8">
    <location>
        <position position="203"/>
    </location>
</feature>
<protein>
    <recommendedName>
        <fullName evidence="8">Phosphoribosylformylglycinamidine synthase subunit PurQ</fullName>
        <shortName evidence="8">FGAM synthase</shortName>
        <ecNumber evidence="8">6.3.5.3</ecNumber>
    </recommendedName>
    <alternativeName>
        <fullName evidence="8">Formylglycinamide ribonucleotide amidotransferase subunit I</fullName>
        <shortName evidence="8">FGAR amidotransferase I</shortName>
        <shortName evidence="8">FGAR-AT I</shortName>
    </alternativeName>
    <alternativeName>
        <fullName evidence="8">Glutaminase PurQ</fullName>
        <ecNumber evidence="8">3.5.1.2</ecNumber>
    </alternativeName>
    <alternativeName>
        <fullName evidence="8">Phosphoribosylformylglycinamidine synthase subunit I</fullName>
    </alternativeName>
</protein>
<evidence type="ECO:0000313" key="10">
    <source>
        <dbReference type="Proteomes" id="UP001296873"/>
    </source>
</evidence>
<dbReference type="HAMAP" id="MF_00421">
    <property type="entry name" value="PurQ"/>
    <property type="match status" value="1"/>
</dbReference>
<dbReference type="PANTHER" id="PTHR47552">
    <property type="entry name" value="PHOSPHORIBOSYLFORMYLGLYCINAMIDINE SYNTHASE SUBUNIT PURQ"/>
    <property type="match status" value="1"/>
</dbReference>
<feature type="active site" evidence="8">
    <location>
        <position position="205"/>
    </location>
</feature>
<gene>
    <name evidence="8" type="primary">purQ</name>
    <name evidence="9" type="ORF">CKO28_15065</name>
</gene>
<sequence length="229" mass="25025">MQAAVIVFPGSNCDRDIAVALERASGQRPHMVWHKDSTVPEVDLIALPGGFSYGDYLRCGAIAAHSPVMRDVKARAQKGTAVLGICNGFQVLIESGLLPGGLLRNESLKYICKDVGLEVETHDSIFTRRYRNGQRVVFPIAHGDGNYFIDEDGRRRLEDEERIAFRYCDAMGQVTPEANPNGSVANIAGIYNRERNVLGMMPHPERLADPLLGGRDGAAMFDGLVEALA</sequence>
<dbReference type="PIRSF" id="PIRSF001586">
    <property type="entry name" value="FGAM_synth_I"/>
    <property type="match status" value="1"/>
</dbReference>
<dbReference type="NCBIfam" id="NF002957">
    <property type="entry name" value="PRK03619.1"/>
    <property type="match status" value="1"/>
</dbReference>
<comment type="catalytic activity">
    <reaction evidence="8">
        <text>N(2)-formyl-N(1)-(5-phospho-beta-D-ribosyl)glycinamide + L-glutamine + ATP + H2O = 2-formamido-N(1)-(5-O-phospho-beta-D-ribosyl)acetamidine + L-glutamate + ADP + phosphate + H(+)</text>
        <dbReference type="Rhea" id="RHEA:17129"/>
        <dbReference type="ChEBI" id="CHEBI:15377"/>
        <dbReference type="ChEBI" id="CHEBI:15378"/>
        <dbReference type="ChEBI" id="CHEBI:29985"/>
        <dbReference type="ChEBI" id="CHEBI:30616"/>
        <dbReference type="ChEBI" id="CHEBI:43474"/>
        <dbReference type="ChEBI" id="CHEBI:58359"/>
        <dbReference type="ChEBI" id="CHEBI:147286"/>
        <dbReference type="ChEBI" id="CHEBI:147287"/>
        <dbReference type="ChEBI" id="CHEBI:456216"/>
        <dbReference type="EC" id="6.3.5.3"/>
    </reaction>
</comment>
<dbReference type="EMBL" id="NRRL01000046">
    <property type="protein sequence ID" value="MBK1669357.1"/>
    <property type="molecule type" value="Genomic_DNA"/>
</dbReference>
<accession>A0ABS1DFV4</accession>
<dbReference type="NCBIfam" id="TIGR01737">
    <property type="entry name" value="FGAM_synth_I"/>
    <property type="match status" value="1"/>
</dbReference>
<comment type="catalytic activity">
    <reaction evidence="8">
        <text>L-glutamine + H2O = L-glutamate + NH4(+)</text>
        <dbReference type="Rhea" id="RHEA:15889"/>
        <dbReference type="ChEBI" id="CHEBI:15377"/>
        <dbReference type="ChEBI" id="CHEBI:28938"/>
        <dbReference type="ChEBI" id="CHEBI:29985"/>
        <dbReference type="ChEBI" id="CHEBI:58359"/>
        <dbReference type="EC" id="3.5.1.2"/>
    </reaction>
</comment>
<comment type="function">
    <text evidence="8">Part of the phosphoribosylformylglycinamidine synthase complex involved in the purines biosynthetic pathway. Catalyzes the ATP-dependent conversion of formylglycinamide ribonucleotide (FGAR) and glutamine to yield formylglycinamidine ribonucleotide (FGAM) and glutamate. The FGAM synthase complex is composed of three subunits. PurQ produces an ammonia molecule by converting glutamine to glutamate. PurL transfers the ammonia molecule to FGAR to form FGAM in an ATP-dependent manner. PurS interacts with PurQ and PurL and is thought to assist in the transfer of the ammonia molecule from PurQ to PurL.</text>
</comment>
<keyword evidence="7 8" id="KW-0315">Glutamine amidotransferase</keyword>
<evidence type="ECO:0000256" key="3">
    <source>
        <dbReference type="ARBA" id="ARBA00022741"/>
    </source>
</evidence>
<comment type="pathway">
    <text evidence="8">Purine metabolism; IMP biosynthesis via de novo pathway; 5-amino-1-(5-phospho-D-ribosyl)imidazole from N(2)-formyl-N(1)-(5-phospho-D-ribosyl)glycinamide: step 1/2.</text>
</comment>
<comment type="caution">
    <text evidence="9">The sequence shown here is derived from an EMBL/GenBank/DDBJ whole genome shotgun (WGS) entry which is preliminary data.</text>
</comment>
<name>A0ABS1DFV4_9PROT</name>
<keyword evidence="5 8" id="KW-0378">Hydrolase</keyword>
<dbReference type="PANTHER" id="PTHR47552:SF1">
    <property type="entry name" value="PHOSPHORIBOSYLFORMYLGLYCINAMIDINE SYNTHASE SUBUNIT PURQ"/>
    <property type="match status" value="1"/>
</dbReference>
<dbReference type="Gene3D" id="3.40.50.880">
    <property type="match status" value="1"/>
</dbReference>
<organism evidence="9 10">
    <name type="scientific">Rhodovibrio sodomensis</name>
    <dbReference type="NCBI Taxonomy" id="1088"/>
    <lineage>
        <taxon>Bacteria</taxon>
        <taxon>Pseudomonadati</taxon>
        <taxon>Pseudomonadota</taxon>
        <taxon>Alphaproteobacteria</taxon>
        <taxon>Rhodospirillales</taxon>
        <taxon>Rhodovibrionaceae</taxon>
        <taxon>Rhodovibrio</taxon>
    </lineage>
</organism>
<dbReference type="PROSITE" id="PS51273">
    <property type="entry name" value="GATASE_TYPE_1"/>
    <property type="match status" value="1"/>
</dbReference>
<comment type="subcellular location">
    <subcellularLocation>
        <location evidence="8">Cytoplasm</location>
    </subcellularLocation>
</comment>
<dbReference type="CDD" id="cd01740">
    <property type="entry name" value="GATase1_FGAR_AT"/>
    <property type="match status" value="1"/>
</dbReference>
<evidence type="ECO:0000313" key="9">
    <source>
        <dbReference type="EMBL" id="MBK1669357.1"/>
    </source>
</evidence>
<keyword evidence="6 8" id="KW-0067">ATP-binding</keyword>
<comment type="subunit">
    <text evidence="8">Part of the FGAM synthase complex composed of 1 PurL, 1 PurQ and 2 PurS subunits.</text>
</comment>
<evidence type="ECO:0000256" key="7">
    <source>
        <dbReference type="ARBA" id="ARBA00022962"/>
    </source>
</evidence>
<evidence type="ECO:0000256" key="6">
    <source>
        <dbReference type="ARBA" id="ARBA00022840"/>
    </source>
</evidence>
<evidence type="ECO:0000256" key="5">
    <source>
        <dbReference type="ARBA" id="ARBA00022801"/>
    </source>
</evidence>
<dbReference type="InterPro" id="IPR029062">
    <property type="entry name" value="Class_I_gatase-like"/>
</dbReference>
<reference evidence="9 10" key="1">
    <citation type="journal article" date="2020" name="Microorganisms">
        <title>Osmotic Adaptation and Compatible Solute Biosynthesis of Phototrophic Bacteria as Revealed from Genome Analyses.</title>
        <authorList>
            <person name="Imhoff J.F."/>
            <person name="Rahn T."/>
            <person name="Kunzel S."/>
            <person name="Keller A."/>
            <person name="Neulinger S.C."/>
        </authorList>
    </citation>
    <scope>NUCLEOTIDE SEQUENCE [LARGE SCALE GENOMIC DNA]</scope>
    <source>
        <strain evidence="9 10">DSM 9895</strain>
    </source>
</reference>
<dbReference type="EC" id="6.3.5.3" evidence="8"/>
<evidence type="ECO:0000256" key="2">
    <source>
        <dbReference type="ARBA" id="ARBA00022598"/>
    </source>
</evidence>
<evidence type="ECO:0000256" key="1">
    <source>
        <dbReference type="ARBA" id="ARBA00022490"/>
    </source>
</evidence>
<dbReference type="SMART" id="SM01211">
    <property type="entry name" value="GATase_5"/>
    <property type="match status" value="1"/>
</dbReference>
<keyword evidence="4 8" id="KW-0658">Purine biosynthesis</keyword>
<evidence type="ECO:0000256" key="4">
    <source>
        <dbReference type="ARBA" id="ARBA00022755"/>
    </source>
</evidence>
<keyword evidence="2 8" id="KW-0436">Ligase</keyword>
<keyword evidence="1 8" id="KW-0963">Cytoplasm</keyword>
<dbReference type="InterPro" id="IPR010075">
    <property type="entry name" value="PRibForGlyAmidine_synth_PurQ"/>
</dbReference>
<dbReference type="SUPFAM" id="SSF52317">
    <property type="entry name" value="Class I glutamine amidotransferase-like"/>
    <property type="match status" value="1"/>
</dbReference>
<proteinExistence type="inferred from homology"/>
<evidence type="ECO:0000256" key="8">
    <source>
        <dbReference type="HAMAP-Rule" id="MF_00421"/>
    </source>
</evidence>